<dbReference type="PANTHER" id="PTHR14269">
    <property type="entry name" value="CDP-DIACYLGLYCEROL--GLYCEROL-3-PHOSPHATE 3-PHOSPHATIDYLTRANSFERASE-RELATED"/>
    <property type="match status" value="1"/>
</dbReference>
<dbReference type="GO" id="GO:0046474">
    <property type="term" value="P:glycerophospholipid biosynthetic process"/>
    <property type="evidence" value="ECO:0007669"/>
    <property type="project" value="TreeGrafter"/>
</dbReference>
<evidence type="ECO:0000313" key="1">
    <source>
        <dbReference type="EMBL" id="CAY67133.1"/>
    </source>
</evidence>
<dbReference type="Pfam" id="PF13242">
    <property type="entry name" value="Hydrolase_like"/>
    <property type="match status" value="1"/>
</dbReference>
<dbReference type="InterPro" id="IPR006353">
    <property type="entry name" value="HAD-SF_hydro_IIA_CECR5"/>
</dbReference>
<accession>C4QV60</accession>
<dbReference type="InterPro" id="IPR023214">
    <property type="entry name" value="HAD_sf"/>
</dbReference>
<organism evidence="1 2">
    <name type="scientific">Komagataella phaffii (strain GS115 / ATCC 20864)</name>
    <name type="common">Yeast</name>
    <name type="synonym">Pichia pastoris</name>
    <dbReference type="NCBI Taxonomy" id="644223"/>
    <lineage>
        <taxon>Eukaryota</taxon>
        <taxon>Fungi</taxon>
        <taxon>Dikarya</taxon>
        <taxon>Ascomycota</taxon>
        <taxon>Saccharomycotina</taxon>
        <taxon>Pichiomycetes</taxon>
        <taxon>Pichiales</taxon>
        <taxon>Pichiaceae</taxon>
        <taxon>Komagataella</taxon>
    </lineage>
</organism>
<dbReference type="NCBIfam" id="TIGR01460">
    <property type="entry name" value="HAD-SF-IIA"/>
    <property type="match status" value="1"/>
</dbReference>
<dbReference type="OrthoDB" id="10251048at2759"/>
<evidence type="ECO:0000313" key="2">
    <source>
        <dbReference type="Proteomes" id="UP000000314"/>
    </source>
</evidence>
<protein>
    <recommendedName>
        <fullName evidence="3">HAD-superfamily hydrolase</fullName>
    </recommendedName>
</protein>
<dbReference type="PANTHER" id="PTHR14269:SF57">
    <property type="entry name" value="SUPERFAMILY HYDROLASE, PUTATIVE (AFU_ORTHOLOGUE AFUA_2G02580)-RELATED"/>
    <property type="match status" value="1"/>
</dbReference>
<dbReference type="GO" id="GO:0005739">
    <property type="term" value="C:mitochondrion"/>
    <property type="evidence" value="ECO:0007669"/>
    <property type="project" value="TreeGrafter"/>
</dbReference>
<dbReference type="InterPro" id="IPR050324">
    <property type="entry name" value="CDP-alcohol_PTase-I"/>
</dbReference>
<dbReference type="RefSeq" id="XP_002489414.1">
    <property type="nucleotide sequence ID" value="XM_002489369.1"/>
</dbReference>
<dbReference type="InterPro" id="IPR006357">
    <property type="entry name" value="HAD-SF_hydro_IIA"/>
</dbReference>
<dbReference type="SUPFAM" id="SSF56784">
    <property type="entry name" value="HAD-like"/>
    <property type="match status" value="1"/>
</dbReference>
<keyword evidence="2" id="KW-1185">Reference proteome</keyword>
<dbReference type="NCBIfam" id="TIGR01456">
    <property type="entry name" value="CECR5"/>
    <property type="match status" value="1"/>
</dbReference>
<dbReference type="HOGENOM" id="CLU_030880_1_0_1"/>
<dbReference type="EMBL" id="FN392319">
    <property type="protein sequence ID" value="CAY67133.1"/>
    <property type="molecule type" value="Genomic_DNA"/>
</dbReference>
<dbReference type="SMR" id="C4QV60"/>
<dbReference type="InterPro" id="IPR036412">
    <property type="entry name" value="HAD-like_sf"/>
</dbReference>
<dbReference type="GeneID" id="8197388"/>
<name>C4QV60_KOMPG</name>
<reference evidence="1 2" key="1">
    <citation type="journal article" date="2009" name="Nat. Biotechnol.">
        <title>Genome sequence of the recombinant protein production host Pichia pastoris.</title>
        <authorList>
            <person name="De Schutter K."/>
            <person name="Lin Y.C."/>
            <person name="Tiels P."/>
            <person name="Van Hecke A."/>
            <person name="Glinka S."/>
            <person name="Weber-Lehmann J."/>
            <person name="Rouze P."/>
            <person name="Van de Peer Y."/>
            <person name="Callewaert N."/>
        </authorList>
    </citation>
    <scope>NUCLEOTIDE SEQUENCE [LARGE SCALE GENOMIC DNA]</scope>
    <source>
        <strain evidence="2">GS115 / ATCC 20864</strain>
    </source>
</reference>
<proteinExistence type="predicted"/>
<sequence length="376" mass="41864">MFSNSIRNFPARRFAKFARSLSDIGFCFDIDGVLLKGKKAIPGAANTLRYLQSEKVPFVLFTNGGGVSEESRSHFISKTLGVDISPRQIILSHTPFRALAQDERLNRVLVVGGPGDSARHVAQEYGFREVLMPIDVLAANESIWPFHRYSKAEIANLAIPVDSSHIYGPSAKPFDCILIFNDPRDMGADIQIVADLLNSHGGYMGTKRHDKGEVPSVPILFSNNDFFWANDYPQPRFGQGAFKIAVDAIYNKINGTEKMQSMVFGKPEKVSYDYAHHVLIDWRNWLGGKREPASAPVLGRTPERSPFREIYMIGDNPASDIEGGNRAHWNTVLVRTGVFQDHDLVHDTENLIARPSHGVFDNVEAAVRGVLEDVNN</sequence>
<evidence type="ECO:0008006" key="3">
    <source>
        <dbReference type="Google" id="ProtNLM"/>
    </source>
</evidence>
<dbReference type="Proteomes" id="UP000000314">
    <property type="component" value="Chromosome 1"/>
</dbReference>
<gene>
    <name evidence="1" type="ordered locus">PAS_chr1-3_0294</name>
</gene>
<dbReference type="STRING" id="644223.C4QV60"/>
<dbReference type="AlphaFoldDB" id="C4QV60"/>
<dbReference type="KEGG" id="ppa:PAS_chr1-3_0294"/>
<dbReference type="eggNOG" id="KOG1618">
    <property type="taxonomic scope" value="Eukaryota"/>
</dbReference>
<dbReference type="FunCoup" id="C4QV60">
    <property type="interactions" value="262"/>
</dbReference>
<dbReference type="OMA" id="HDKRMLV"/>
<dbReference type="InParanoid" id="C4QV60"/>
<dbReference type="Pfam" id="PF13344">
    <property type="entry name" value="Hydrolase_6"/>
    <property type="match status" value="1"/>
</dbReference>
<dbReference type="Gene3D" id="3.40.50.1000">
    <property type="entry name" value="HAD superfamily/HAD-like"/>
    <property type="match status" value="2"/>
</dbReference>